<reference evidence="6" key="1">
    <citation type="submission" date="2020-03" db="EMBL/GenBank/DDBJ databases">
        <title>A high-quality chromosome-level genome assembly of a woody plant with both climbing and erect habits, Rhamnella rubrinervis.</title>
        <authorList>
            <person name="Lu Z."/>
            <person name="Yang Y."/>
            <person name="Zhu X."/>
            <person name="Sun Y."/>
        </authorList>
    </citation>
    <scope>NUCLEOTIDE SEQUENCE</scope>
    <source>
        <strain evidence="6">BYM</strain>
        <tissue evidence="6">Leaf</tissue>
    </source>
</reference>
<dbReference type="AlphaFoldDB" id="A0A8K0H5V0"/>
<dbReference type="InterPro" id="IPR005172">
    <property type="entry name" value="CRC"/>
</dbReference>
<feature type="compositionally biased region" description="Low complexity" evidence="4">
    <location>
        <begin position="40"/>
        <end position="53"/>
    </location>
</feature>
<evidence type="ECO:0000256" key="2">
    <source>
        <dbReference type="ARBA" id="ARBA00007267"/>
    </source>
</evidence>
<feature type="compositionally biased region" description="Low complexity" evidence="4">
    <location>
        <begin position="72"/>
        <end position="82"/>
    </location>
</feature>
<evidence type="ECO:0000313" key="7">
    <source>
        <dbReference type="Proteomes" id="UP000796880"/>
    </source>
</evidence>
<feature type="domain" description="CRC" evidence="5">
    <location>
        <begin position="127"/>
        <end position="251"/>
    </location>
</feature>
<feature type="region of interest" description="Disordered" evidence="4">
    <location>
        <begin position="382"/>
        <end position="418"/>
    </location>
</feature>
<dbReference type="GO" id="GO:0006355">
    <property type="term" value="P:regulation of DNA-templated transcription"/>
    <property type="evidence" value="ECO:0007669"/>
    <property type="project" value="TreeGrafter"/>
</dbReference>
<comment type="similarity">
    <text evidence="2">Belongs to the lin-54 family.</text>
</comment>
<dbReference type="EMBL" id="VOIH02000005">
    <property type="protein sequence ID" value="KAF3446432.1"/>
    <property type="molecule type" value="Genomic_DNA"/>
</dbReference>
<dbReference type="OrthoDB" id="6283463at2759"/>
<comment type="subcellular location">
    <subcellularLocation>
        <location evidence="1">Nucleus</location>
    </subcellularLocation>
</comment>
<dbReference type="SMART" id="SM01114">
    <property type="entry name" value="CXC"/>
    <property type="match status" value="2"/>
</dbReference>
<sequence length="570" mass="62087">MEQSETVSDLAPKKLSRQLDFTTDCRASANMVSPGHSELQPRQPQSHPRPQLQAHSPGQLHLQSQSKEQKPQRQQQSQVLQQTRPNPVPKAQHRIPHPVHEIPPQTLLTVKQESPPCIEAKDSTPKKQKHCNCRNSRCLQLYCECFAAGIYCDGCRCTNCHNNVDHENARREAIGVLLGRNPNAFKPKIANSLQESRDGREEARKLQTAGKHNKGCQCKKSGCLKKYCECFQANVLCSQNCKCENCKNFEGRALFLDDKKAATHIQHAANAAISGAMGSSGYGTPIVSRKRKLHGLSSSIEGKDQSIQMNAQVQQENPPEASVASSQLSVPVCHPPNTATLGSSRFIYRSPFADVLQPQDVKEICLFLVAVSEVAAKRCSESIQTEISDKTSTRQADIDGSSDSRSDGGDVKNNRPISPGTLALMCDEKDMMLGEAVLPNGVIGSCQNTLKSSNGVGCTEDHAEQEKHILTGFRDCLSRLITRGSIRESMRSPAKTGTESKEPVGVATFKVGSGMGCNKEAYGNGIVKSLISTTAQMFHSVPTVPLCNSDLSLNVELATENGTLCDKTKN</sequence>
<dbReference type="InterPro" id="IPR033467">
    <property type="entry name" value="Tesmin/TSO1-like_CXC"/>
</dbReference>
<name>A0A8K0H5V0_9ROSA</name>
<dbReference type="Proteomes" id="UP000796880">
    <property type="component" value="Unassembled WGS sequence"/>
</dbReference>
<keyword evidence="3" id="KW-0539">Nucleus</keyword>
<dbReference type="Pfam" id="PF03638">
    <property type="entry name" value="TCR"/>
    <property type="match status" value="2"/>
</dbReference>
<evidence type="ECO:0000256" key="1">
    <source>
        <dbReference type="ARBA" id="ARBA00004123"/>
    </source>
</evidence>
<comment type="caution">
    <text evidence="6">The sequence shown here is derived from an EMBL/GenBank/DDBJ whole genome shotgun (WGS) entry which is preliminary data.</text>
</comment>
<dbReference type="PROSITE" id="PS51634">
    <property type="entry name" value="CRC"/>
    <property type="match status" value="1"/>
</dbReference>
<organism evidence="6 7">
    <name type="scientific">Rhamnella rubrinervis</name>
    <dbReference type="NCBI Taxonomy" id="2594499"/>
    <lineage>
        <taxon>Eukaryota</taxon>
        <taxon>Viridiplantae</taxon>
        <taxon>Streptophyta</taxon>
        <taxon>Embryophyta</taxon>
        <taxon>Tracheophyta</taxon>
        <taxon>Spermatophyta</taxon>
        <taxon>Magnoliopsida</taxon>
        <taxon>eudicotyledons</taxon>
        <taxon>Gunneridae</taxon>
        <taxon>Pentapetalae</taxon>
        <taxon>rosids</taxon>
        <taxon>fabids</taxon>
        <taxon>Rosales</taxon>
        <taxon>Rhamnaceae</taxon>
        <taxon>rhamnoid group</taxon>
        <taxon>Rhamneae</taxon>
        <taxon>Rhamnella</taxon>
    </lineage>
</organism>
<dbReference type="PANTHER" id="PTHR12446:SF49">
    <property type="entry name" value="CRC DOMAIN-CONTAINING PROTEIN"/>
    <property type="match status" value="1"/>
</dbReference>
<evidence type="ECO:0000256" key="4">
    <source>
        <dbReference type="SAM" id="MobiDB-lite"/>
    </source>
</evidence>
<protein>
    <recommendedName>
        <fullName evidence="5">CRC domain-containing protein</fullName>
    </recommendedName>
</protein>
<dbReference type="PANTHER" id="PTHR12446">
    <property type="entry name" value="TESMIN/TSO1-RELATED"/>
    <property type="match status" value="1"/>
</dbReference>
<evidence type="ECO:0000256" key="3">
    <source>
        <dbReference type="ARBA" id="ARBA00023242"/>
    </source>
</evidence>
<dbReference type="InterPro" id="IPR028307">
    <property type="entry name" value="Lin-54_fam"/>
</dbReference>
<proteinExistence type="inferred from homology"/>
<dbReference type="GO" id="GO:0005634">
    <property type="term" value="C:nucleus"/>
    <property type="evidence" value="ECO:0007669"/>
    <property type="project" value="UniProtKB-SubCell"/>
</dbReference>
<feature type="compositionally biased region" description="Basic and acidic residues" evidence="4">
    <location>
        <begin position="402"/>
        <end position="413"/>
    </location>
</feature>
<gene>
    <name evidence="6" type="ORF">FNV43_RR11611</name>
</gene>
<feature type="region of interest" description="Disordered" evidence="4">
    <location>
        <begin position="1"/>
        <end position="102"/>
    </location>
</feature>
<evidence type="ECO:0000259" key="5">
    <source>
        <dbReference type="PROSITE" id="PS51634"/>
    </source>
</evidence>
<keyword evidence="7" id="KW-1185">Reference proteome</keyword>
<evidence type="ECO:0000313" key="6">
    <source>
        <dbReference type="EMBL" id="KAF3446432.1"/>
    </source>
</evidence>
<accession>A0A8K0H5V0</accession>